<organism evidence="7 8">
    <name type="scientific">Pseudoduganella aquatica</name>
    <dbReference type="NCBI Taxonomy" id="2660641"/>
    <lineage>
        <taxon>Bacteria</taxon>
        <taxon>Pseudomonadati</taxon>
        <taxon>Pseudomonadota</taxon>
        <taxon>Betaproteobacteria</taxon>
        <taxon>Burkholderiales</taxon>
        <taxon>Oxalobacteraceae</taxon>
        <taxon>Telluria group</taxon>
        <taxon>Pseudoduganella</taxon>
    </lineage>
</organism>
<dbReference type="Pfam" id="PF08240">
    <property type="entry name" value="ADH_N"/>
    <property type="match status" value="1"/>
</dbReference>
<evidence type="ECO:0000256" key="1">
    <source>
        <dbReference type="ARBA" id="ARBA00001947"/>
    </source>
</evidence>
<comment type="cofactor">
    <cofactor evidence="1">
        <name>Zn(2+)</name>
        <dbReference type="ChEBI" id="CHEBI:29105"/>
    </cofactor>
</comment>
<comment type="similarity">
    <text evidence="2">Belongs to the zinc-containing alcohol dehydrogenase family.</text>
</comment>
<reference evidence="7 8" key="1">
    <citation type="submission" date="2019-12" db="EMBL/GenBank/DDBJ databases">
        <title>Novel species isolated from a subtropical stream in China.</title>
        <authorList>
            <person name="Lu H."/>
        </authorList>
    </citation>
    <scope>NUCLEOTIDE SEQUENCE [LARGE SCALE GENOMIC DNA]</scope>
    <source>
        <strain evidence="7 8">FT127W</strain>
    </source>
</reference>
<dbReference type="InterPro" id="IPR014187">
    <property type="entry name" value="ADH_Zn_typ-2"/>
</dbReference>
<dbReference type="InterPro" id="IPR036291">
    <property type="entry name" value="NAD(P)-bd_dom_sf"/>
</dbReference>
<gene>
    <name evidence="7" type="ORF">GTP77_28180</name>
</gene>
<dbReference type="NCBIfam" id="TIGR02822">
    <property type="entry name" value="adh_fam_2"/>
    <property type="match status" value="1"/>
</dbReference>
<dbReference type="AlphaFoldDB" id="A0A7X4HH59"/>
<keyword evidence="4" id="KW-0862">Zinc</keyword>
<dbReference type="GO" id="GO:0004022">
    <property type="term" value="F:alcohol dehydrogenase (NAD+) activity"/>
    <property type="evidence" value="ECO:0007669"/>
    <property type="project" value="TreeGrafter"/>
</dbReference>
<evidence type="ECO:0000256" key="5">
    <source>
        <dbReference type="ARBA" id="ARBA00023002"/>
    </source>
</evidence>
<comment type="caution">
    <text evidence="7">The sequence shown here is derived from an EMBL/GenBank/DDBJ whole genome shotgun (WGS) entry which is preliminary data.</text>
</comment>
<keyword evidence="8" id="KW-1185">Reference proteome</keyword>
<dbReference type="PANTHER" id="PTHR42940">
    <property type="entry name" value="ALCOHOL DEHYDROGENASE 1-RELATED"/>
    <property type="match status" value="1"/>
</dbReference>
<evidence type="ECO:0000313" key="7">
    <source>
        <dbReference type="EMBL" id="MYN11196.1"/>
    </source>
</evidence>
<evidence type="ECO:0000313" key="8">
    <source>
        <dbReference type="Proteomes" id="UP000450676"/>
    </source>
</evidence>
<dbReference type="Gene3D" id="3.40.50.720">
    <property type="entry name" value="NAD(P)-binding Rossmann-like Domain"/>
    <property type="match status" value="1"/>
</dbReference>
<proteinExistence type="inferred from homology"/>
<dbReference type="SUPFAM" id="SSF50129">
    <property type="entry name" value="GroES-like"/>
    <property type="match status" value="1"/>
</dbReference>
<dbReference type="CDD" id="cd08298">
    <property type="entry name" value="CAD2"/>
    <property type="match status" value="1"/>
</dbReference>
<dbReference type="GO" id="GO:0008270">
    <property type="term" value="F:zinc ion binding"/>
    <property type="evidence" value="ECO:0007669"/>
    <property type="project" value="InterPro"/>
</dbReference>
<dbReference type="InterPro" id="IPR011032">
    <property type="entry name" value="GroES-like_sf"/>
</dbReference>
<protein>
    <submittedName>
        <fullName evidence="7">Zinc-binding alcohol dehydrogenase family protein</fullName>
        <ecNumber evidence="7">1.-.-.-</ecNumber>
    </submittedName>
</protein>
<dbReference type="GO" id="GO:0005737">
    <property type="term" value="C:cytoplasm"/>
    <property type="evidence" value="ECO:0007669"/>
    <property type="project" value="TreeGrafter"/>
</dbReference>
<evidence type="ECO:0000256" key="3">
    <source>
        <dbReference type="ARBA" id="ARBA00022723"/>
    </source>
</evidence>
<dbReference type="Gene3D" id="3.90.180.10">
    <property type="entry name" value="Medium-chain alcohol dehydrogenases, catalytic domain"/>
    <property type="match status" value="1"/>
</dbReference>
<dbReference type="InterPro" id="IPR013154">
    <property type="entry name" value="ADH-like_N"/>
</dbReference>
<dbReference type="Proteomes" id="UP000450676">
    <property type="component" value="Unassembled WGS sequence"/>
</dbReference>
<feature type="domain" description="Alcohol dehydrogenase-like N-terminal" evidence="6">
    <location>
        <begin position="25"/>
        <end position="134"/>
    </location>
</feature>
<keyword evidence="3" id="KW-0479">Metal-binding</keyword>
<dbReference type="RefSeq" id="WP_161075481.1">
    <property type="nucleotide sequence ID" value="NZ_CP086370.1"/>
</dbReference>
<dbReference type="PANTHER" id="PTHR42940:SF8">
    <property type="entry name" value="VACUOLAR PROTEIN SORTING-ASSOCIATED PROTEIN 11"/>
    <property type="match status" value="1"/>
</dbReference>
<name>A0A7X4HH59_9BURK</name>
<evidence type="ECO:0000259" key="6">
    <source>
        <dbReference type="Pfam" id="PF08240"/>
    </source>
</evidence>
<dbReference type="PROSITE" id="PS00059">
    <property type="entry name" value="ADH_ZINC"/>
    <property type="match status" value="1"/>
</dbReference>
<dbReference type="SUPFAM" id="SSF51735">
    <property type="entry name" value="NAD(P)-binding Rossmann-fold domains"/>
    <property type="match status" value="1"/>
</dbReference>
<keyword evidence="5 7" id="KW-0560">Oxidoreductase</keyword>
<dbReference type="EMBL" id="WWCU01000059">
    <property type="protein sequence ID" value="MYN11196.1"/>
    <property type="molecule type" value="Genomic_DNA"/>
</dbReference>
<dbReference type="InterPro" id="IPR002328">
    <property type="entry name" value="ADH_Zn_CS"/>
</dbReference>
<evidence type="ECO:0000256" key="4">
    <source>
        <dbReference type="ARBA" id="ARBA00022833"/>
    </source>
</evidence>
<sequence>MLAMLLDRPGQPLRAARVPLPAPQAQQLLLRVGACGVCRTDLHIADGELAPHRAPLIPGHEVVGRVLRCGAGVSGYALGERVGVAWLGGSCGLCAYCVRQQENLCGQARFTGYDLNGGYAEYMVADARYVFRLPAGYDDVHAAPLLCAGLIGYRAYAMAGPAQRIGLYGFGAAAHLLCQIARHQCREVYAYTRPGDLPSQRFALALGASWAGGSDQRAPAPLDAAILFAPVGALVPQALAAVRKGGVVVCAGIHMSDVPSFPYALLWGERVLRSVANLTRADGEAFLRLAADYPLRTHASAFPLAQANAALAALRAGAVDGAAVLVP</sequence>
<dbReference type="EC" id="1.-.-.-" evidence="7"/>
<evidence type="ECO:0000256" key="2">
    <source>
        <dbReference type="ARBA" id="ARBA00008072"/>
    </source>
</evidence>
<accession>A0A7X4HH59</accession>